<evidence type="ECO:0000313" key="2">
    <source>
        <dbReference type="Proteomes" id="UP000249204"/>
    </source>
</evidence>
<name>A0A2W6NNL3_9BACL</name>
<reference evidence="1 2" key="1">
    <citation type="submission" date="2018-06" db="EMBL/GenBank/DDBJ databases">
        <title>Isolation of heavy metals resistant Paenibacillus silvae NC2 from Gold-Copper mine in ZiJin, China.</title>
        <authorList>
            <person name="Xu J."/>
            <person name="Mazhar H.S."/>
            <person name="Rensing C."/>
        </authorList>
    </citation>
    <scope>NUCLEOTIDE SEQUENCE [LARGE SCALE GENOMIC DNA]</scope>
    <source>
        <strain evidence="1 2">NC2</strain>
    </source>
</reference>
<sequence length="148" mass="17823">MYKDGLKFYIGELTSRKYIFTRGLYDMDTIAKILGNGNALELLSMVEFLFQGNMQYFIDNCKDRSNKYVFNFVHDYRKYLIEQTRYASYEDFNDTYIKNRKSSLERLFQEYLTDLKLDQLKCADTLSIYSKHVLNPEIRFSRFAMDFM</sequence>
<comment type="caution">
    <text evidence="1">The sequence shown here is derived from an EMBL/GenBank/DDBJ whole genome shotgun (WGS) entry which is preliminary data.</text>
</comment>
<evidence type="ECO:0000313" key="1">
    <source>
        <dbReference type="EMBL" id="PZT57424.1"/>
    </source>
</evidence>
<dbReference type="AlphaFoldDB" id="A0A2W6NNL3"/>
<dbReference type="EMBL" id="QKWW01000006">
    <property type="protein sequence ID" value="PZT57424.1"/>
    <property type="molecule type" value="Genomic_DNA"/>
</dbReference>
<proteinExistence type="predicted"/>
<dbReference type="Proteomes" id="UP000249204">
    <property type="component" value="Unassembled WGS sequence"/>
</dbReference>
<gene>
    <name evidence="1" type="ORF">DN757_01860</name>
</gene>
<accession>A0A2W6NNL3</accession>
<protein>
    <submittedName>
        <fullName evidence="1">Uncharacterized protein</fullName>
    </submittedName>
</protein>
<organism evidence="1 2">
    <name type="scientific">Paenibacillus silvae</name>
    <dbReference type="NCBI Taxonomy" id="1325358"/>
    <lineage>
        <taxon>Bacteria</taxon>
        <taxon>Bacillati</taxon>
        <taxon>Bacillota</taxon>
        <taxon>Bacilli</taxon>
        <taxon>Bacillales</taxon>
        <taxon>Paenibacillaceae</taxon>
        <taxon>Paenibacillus</taxon>
    </lineage>
</organism>